<dbReference type="SUPFAM" id="SSF55816">
    <property type="entry name" value="5'-nucleotidase (syn. UDP-sugar hydrolase), C-terminal domain"/>
    <property type="match status" value="1"/>
</dbReference>
<name>A0ABR8XMV1_9BACL</name>
<evidence type="ECO:0000313" key="6">
    <source>
        <dbReference type="Proteomes" id="UP000600565"/>
    </source>
</evidence>
<dbReference type="InterPro" id="IPR029052">
    <property type="entry name" value="Metallo-depent_PP-like"/>
</dbReference>
<reference evidence="5 6" key="1">
    <citation type="submission" date="2020-08" db="EMBL/GenBank/DDBJ databases">
        <title>A Genomic Blueprint of the Chicken Gut Microbiome.</title>
        <authorList>
            <person name="Gilroy R."/>
            <person name="Ravi A."/>
            <person name="Getino M."/>
            <person name="Pursley I."/>
            <person name="Horton D.L."/>
            <person name="Alikhan N.-F."/>
            <person name="Baker D."/>
            <person name="Gharbi K."/>
            <person name="Hall N."/>
            <person name="Watson M."/>
            <person name="Adriaenssens E.M."/>
            <person name="Foster-Nyarko E."/>
            <person name="Jarju S."/>
            <person name="Secka A."/>
            <person name="Antonio M."/>
            <person name="Oren A."/>
            <person name="Chaudhuri R."/>
            <person name="La Ragione R.M."/>
            <person name="Hildebrand F."/>
            <person name="Pallen M.J."/>
        </authorList>
    </citation>
    <scope>NUCLEOTIDE SEQUENCE [LARGE SCALE GENOMIC DNA]</scope>
    <source>
        <strain evidence="5 6">Sa1YVA6</strain>
    </source>
</reference>
<proteinExistence type="inferred from homology"/>
<dbReference type="Gene3D" id="3.60.21.10">
    <property type="match status" value="1"/>
</dbReference>
<gene>
    <name evidence="5" type="ORF">H9632_09345</name>
</gene>
<evidence type="ECO:0000259" key="3">
    <source>
        <dbReference type="Pfam" id="PF00149"/>
    </source>
</evidence>
<keyword evidence="2" id="KW-0378">Hydrolase</keyword>
<keyword evidence="6" id="KW-1185">Reference proteome</keyword>
<feature type="domain" description="5'-Nucleotidase C-terminal" evidence="4">
    <location>
        <begin position="287"/>
        <end position="418"/>
    </location>
</feature>
<keyword evidence="2" id="KW-0547">Nucleotide-binding</keyword>
<evidence type="ECO:0000256" key="2">
    <source>
        <dbReference type="RuleBase" id="RU362119"/>
    </source>
</evidence>
<dbReference type="RefSeq" id="WP_191703842.1">
    <property type="nucleotide sequence ID" value="NZ_JACSPW010000007.1"/>
</dbReference>
<accession>A0ABR8XMV1</accession>
<dbReference type="EMBL" id="JACSPW010000007">
    <property type="protein sequence ID" value="MBD8033273.1"/>
    <property type="molecule type" value="Genomic_DNA"/>
</dbReference>
<dbReference type="SUPFAM" id="SSF56300">
    <property type="entry name" value="Metallo-dependent phosphatases"/>
    <property type="match status" value="1"/>
</dbReference>
<dbReference type="PANTHER" id="PTHR11575:SF23">
    <property type="entry name" value="5-NUCLEOTIDASE FAMILY PROTEIN"/>
    <property type="match status" value="1"/>
</dbReference>
<dbReference type="InterPro" id="IPR004843">
    <property type="entry name" value="Calcineurin-like_PHP"/>
</dbReference>
<evidence type="ECO:0000256" key="1">
    <source>
        <dbReference type="ARBA" id="ARBA00022729"/>
    </source>
</evidence>
<dbReference type="Gene3D" id="3.90.780.10">
    <property type="entry name" value="5'-Nucleotidase, C-terminal domain"/>
    <property type="match status" value="1"/>
</dbReference>
<dbReference type="Proteomes" id="UP000600565">
    <property type="component" value="Unassembled WGS sequence"/>
</dbReference>
<dbReference type="PRINTS" id="PR01607">
    <property type="entry name" value="APYRASEFAMLY"/>
</dbReference>
<dbReference type="InterPro" id="IPR011240">
    <property type="entry name" value="Pesterase_YunD"/>
</dbReference>
<keyword evidence="1" id="KW-0732">Signal</keyword>
<comment type="similarity">
    <text evidence="2">Belongs to the 5'-nucleotidase family.</text>
</comment>
<evidence type="ECO:0000259" key="4">
    <source>
        <dbReference type="Pfam" id="PF02872"/>
    </source>
</evidence>
<protein>
    <submittedName>
        <fullName evidence="5">Bifunctional metallophosphatase/5'-nucleotidase</fullName>
    </submittedName>
</protein>
<feature type="domain" description="Calcineurin-like phosphoesterase" evidence="3">
    <location>
        <begin position="6"/>
        <end position="205"/>
    </location>
</feature>
<dbReference type="PIRSF" id="PIRSF036361">
    <property type="entry name" value="YunD"/>
    <property type="match status" value="1"/>
</dbReference>
<comment type="caution">
    <text evidence="5">The sequence shown here is derived from an EMBL/GenBank/DDBJ whole genome shotgun (WGS) entry which is preliminary data.</text>
</comment>
<dbReference type="Pfam" id="PF02872">
    <property type="entry name" value="5_nucleotid_C"/>
    <property type="match status" value="1"/>
</dbReference>
<dbReference type="InterPro" id="IPR036907">
    <property type="entry name" value="5'-Nucleotdase_C_sf"/>
</dbReference>
<sequence>MREIIHFFHTNDLHSHFTYWKRSQSFIQMQRKMLSDRGETSFLVDLGDHIDRSNLYTEATLGKGNIKMLNEAQYDVVTIGNNEGITLPYDVLFHLYDDAEFEVVVGNLYSQFEENPRWMKPYTILTTRYGTKIAVIAATAQFDLFYKELGWEVTTPRAELIKLAFELKKHANIIICMSHLGITEDELLAQECPIIDVIFGSHTHHVFEQGRLENNVLLTGGGKFGQYIGQLEMEYDHSTQSLTAKKDCLYENALLPEVEDEGEWLIQLQKEAKLILDEPVFTLTKSYNKEWFHRSQLSNLFAECMYDYTKADCLMFNAGIFVDKLPKGQISTYDIHKILPHPINICVVQITGSELKEIFLQSENEEWSRLELKGLGFRGNIFGKILNYGIEITKQRELFINGHLMESDKVYRLATLDLFTFGYFFPSFKYAKKEYYLPDFIRDVFKSYCMKKFQ</sequence>
<dbReference type="InterPro" id="IPR008334">
    <property type="entry name" value="5'-Nucleotdase_C"/>
</dbReference>
<dbReference type="PANTHER" id="PTHR11575">
    <property type="entry name" value="5'-NUCLEOTIDASE-RELATED"/>
    <property type="match status" value="1"/>
</dbReference>
<dbReference type="InterPro" id="IPR006179">
    <property type="entry name" value="5_nucleotidase/apyrase"/>
</dbReference>
<evidence type="ECO:0000313" key="5">
    <source>
        <dbReference type="EMBL" id="MBD8033273.1"/>
    </source>
</evidence>
<organism evidence="5 6">
    <name type="scientific">Solibacillus merdavium</name>
    <dbReference type="NCBI Taxonomy" id="2762218"/>
    <lineage>
        <taxon>Bacteria</taxon>
        <taxon>Bacillati</taxon>
        <taxon>Bacillota</taxon>
        <taxon>Bacilli</taxon>
        <taxon>Bacillales</taxon>
        <taxon>Caryophanaceae</taxon>
        <taxon>Solibacillus</taxon>
    </lineage>
</organism>
<dbReference type="Pfam" id="PF00149">
    <property type="entry name" value="Metallophos"/>
    <property type="match status" value="1"/>
</dbReference>
<dbReference type="CDD" id="cd00845">
    <property type="entry name" value="MPP_UshA_N_like"/>
    <property type="match status" value="1"/>
</dbReference>